<evidence type="ECO:0000256" key="1">
    <source>
        <dbReference type="ARBA" id="ARBA00010641"/>
    </source>
</evidence>
<name>A0ABU8VFI3_9BURK</name>
<keyword evidence="2" id="KW-0805">Transcription regulation</keyword>
<dbReference type="NCBIfam" id="TIGR02937">
    <property type="entry name" value="sigma70-ECF"/>
    <property type="match status" value="1"/>
</dbReference>
<dbReference type="Pfam" id="PF04542">
    <property type="entry name" value="Sigma70_r2"/>
    <property type="match status" value="1"/>
</dbReference>
<dbReference type="InterPro" id="IPR013249">
    <property type="entry name" value="RNA_pol_sigma70_r4_t2"/>
</dbReference>
<evidence type="ECO:0000256" key="2">
    <source>
        <dbReference type="ARBA" id="ARBA00023015"/>
    </source>
</evidence>
<organism evidence="8 9">
    <name type="scientific">Variovorax ureilyticus</name>
    <dbReference type="NCBI Taxonomy" id="1836198"/>
    <lineage>
        <taxon>Bacteria</taxon>
        <taxon>Pseudomonadati</taxon>
        <taxon>Pseudomonadota</taxon>
        <taxon>Betaproteobacteria</taxon>
        <taxon>Burkholderiales</taxon>
        <taxon>Comamonadaceae</taxon>
        <taxon>Variovorax</taxon>
    </lineage>
</organism>
<dbReference type="InterPro" id="IPR014284">
    <property type="entry name" value="RNA_pol_sigma-70_dom"/>
</dbReference>
<evidence type="ECO:0000256" key="3">
    <source>
        <dbReference type="ARBA" id="ARBA00023082"/>
    </source>
</evidence>
<dbReference type="SUPFAM" id="SSF88659">
    <property type="entry name" value="Sigma3 and sigma4 domains of RNA polymerase sigma factors"/>
    <property type="match status" value="1"/>
</dbReference>
<dbReference type="EMBL" id="JBBKZU010000006">
    <property type="protein sequence ID" value="MEJ8812423.1"/>
    <property type="molecule type" value="Genomic_DNA"/>
</dbReference>
<comment type="similarity">
    <text evidence="1">Belongs to the sigma-70 factor family. ECF subfamily.</text>
</comment>
<sequence length="237" mass="26478">MSHIAPTPSSPPSPQDSDAGLAARAAGGDAQAFALIMRRHNQLLFRTARSILRSDDEAEDALQEAYLRAWRAIGSFREEARLSTWLARIVINEALARLRRRGAQVIPLDTAIDAAAETGEPWEEADPDQQPERIAMRQEIRNLIEHRIDRLPEAYRTVFMLRAVEEMSVSETAEMLQLNEATVRTRFLRARGMLREHLSRDIDVALGDAFSFAGARCDRIVAGVLARLPEGAQPARD</sequence>
<gene>
    <name evidence="8" type="ORF">WKW77_15165</name>
</gene>
<dbReference type="NCBIfam" id="NF008888">
    <property type="entry name" value="PRK11922.1"/>
    <property type="match status" value="1"/>
</dbReference>
<dbReference type="Pfam" id="PF08281">
    <property type="entry name" value="Sigma70_r4_2"/>
    <property type="match status" value="1"/>
</dbReference>
<evidence type="ECO:0000313" key="8">
    <source>
        <dbReference type="EMBL" id="MEJ8812423.1"/>
    </source>
</evidence>
<comment type="caution">
    <text evidence="8">The sequence shown here is derived from an EMBL/GenBank/DDBJ whole genome shotgun (WGS) entry which is preliminary data.</text>
</comment>
<dbReference type="SUPFAM" id="SSF88946">
    <property type="entry name" value="Sigma2 domain of RNA polymerase sigma factors"/>
    <property type="match status" value="1"/>
</dbReference>
<dbReference type="Gene3D" id="1.10.10.10">
    <property type="entry name" value="Winged helix-like DNA-binding domain superfamily/Winged helix DNA-binding domain"/>
    <property type="match status" value="1"/>
</dbReference>
<dbReference type="InterPro" id="IPR013324">
    <property type="entry name" value="RNA_pol_sigma_r3/r4-like"/>
</dbReference>
<dbReference type="PANTHER" id="PTHR43133">
    <property type="entry name" value="RNA POLYMERASE ECF-TYPE SIGMA FACTO"/>
    <property type="match status" value="1"/>
</dbReference>
<evidence type="ECO:0000259" key="7">
    <source>
        <dbReference type="Pfam" id="PF08281"/>
    </source>
</evidence>
<reference evidence="8 9" key="1">
    <citation type="submission" date="2024-03" db="EMBL/GenBank/DDBJ databases">
        <title>Novel species of the genus Variovorax.</title>
        <authorList>
            <person name="Liu Q."/>
            <person name="Xin Y.-H."/>
        </authorList>
    </citation>
    <scope>NUCLEOTIDE SEQUENCE [LARGE SCALE GENOMIC DNA]</scope>
    <source>
        <strain evidence="8 9">KACC 18899</strain>
    </source>
</reference>
<dbReference type="InterPro" id="IPR013325">
    <property type="entry name" value="RNA_pol_sigma_r2"/>
</dbReference>
<feature type="domain" description="RNA polymerase sigma-70 region 2" evidence="6">
    <location>
        <begin position="37"/>
        <end position="102"/>
    </location>
</feature>
<accession>A0ABU8VFI3</accession>
<proteinExistence type="inferred from homology"/>
<feature type="region of interest" description="Disordered" evidence="5">
    <location>
        <begin position="1"/>
        <end position="23"/>
    </location>
</feature>
<dbReference type="InterPro" id="IPR036388">
    <property type="entry name" value="WH-like_DNA-bd_sf"/>
</dbReference>
<keyword evidence="9" id="KW-1185">Reference proteome</keyword>
<dbReference type="CDD" id="cd06171">
    <property type="entry name" value="Sigma70_r4"/>
    <property type="match status" value="1"/>
</dbReference>
<dbReference type="InterPro" id="IPR007627">
    <property type="entry name" value="RNA_pol_sigma70_r2"/>
</dbReference>
<protein>
    <submittedName>
        <fullName evidence="8">RNA polymerase sigma factor</fullName>
    </submittedName>
</protein>
<evidence type="ECO:0000256" key="4">
    <source>
        <dbReference type="ARBA" id="ARBA00023163"/>
    </source>
</evidence>
<evidence type="ECO:0000259" key="6">
    <source>
        <dbReference type="Pfam" id="PF04542"/>
    </source>
</evidence>
<evidence type="ECO:0000313" key="9">
    <source>
        <dbReference type="Proteomes" id="UP001365846"/>
    </source>
</evidence>
<keyword evidence="3" id="KW-0731">Sigma factor</keyword>
<dbReference type="PANTHER" id="PTHR43133:SF51">
    <property type="entry name" value="RNA POLYMERASE SIGMA FACTOR"/>
    <property type="match status" value="1"/>
</dbReference>
<feature type="domain" description="RNA polymerase sigma factor 70 region 4 type 2" evidence="7">
    <location>
        <begin position="142"/>
        <end position="192"/>
    </location>
</feature>
<evidence type="ECO:0000256" key="5">
    <source>
        <dbReference type="SAM" id="MobiDB-lite"/>
    </source>
</evidence>
<dbReference type="Proteomes" id="UP001365846">
    <property type="component" value="Unassembled WGS sequence"/>
</dbReference>
<dbReference type="InterPro" id="IPR039425">
    <property type="entry name" value="RNA_pol_sigma-70-like"/>
</dbReference>
<dbReference type="RefSeq" id="WP_340357685.1">
    <property type="nucleotide sequence ID" value="NZ_JBBKZU010000006.1"/>
</dbReference>
<keyword evidence="4" id="KW-0804">Transcription</keyword>
<dbReference type="Gene3D" id="1.10.1740.10">
    <property type="match status" value="1"/>
</dbReference>